<dbReference type="Proteomes" id="UP000770717">
    <property type="component" value="Unassembled WGS sequence"/>
</dbReference>
<accession>A0A8J6E9X0</accession>
<proteinExistence type="inferred from homology"/>
<comment type="similarity">
    <text evidence="1">Belongs to the NXPE family.</text>
</comment>
<gene>
    <name evidence="3" type="ORF">GDO78_017873</name>
</gene>
<dbReference type="PANTHER" id="PTHR16165">
    <property type="entry name" value="NXPE FAMILY MEMBER"/>
    <property type="match status" value="1"/>
</dbReference>
<protein>
    <recommendedName>
        <fullName evidence="2">NXPE C-terminal domain-containing protein</fullName>
    </recommendedName>
</protein>
<organism evidence="3 4">
    <name type="scientific">Eleutherodactylus coqui</name>
    <name type="common">Puerto Rican coqui</name>
    <dbReference type="NCBI Taxonomy" id="57060"/>
    <lineage>
        <taxon>Eukaryota</taxon>
        <taxon>Metazoa</taxon>
        <taxon>Chordata</taxon>
        <taxon>Craniata</taxon>
        <taxon>Vertebrata</taxon>
        <taxon>Euteleostomi</taxon>
        <taxon>Amphibia</taxon>
        <taxon>Batrachia</taxon>
        <taxon>Anura</taxon>
        <taxon>Neobatrachia</taxon>
        <taxon>Hyloidea</taxon>
        <taxon>Eleutherodactylidae</taxon>
        <taxon>Eleutherodactylinae</taxon>
        <taxon>Eleutherodactylus</taxon>
        <taxon>Eleutherodactylus</taxon>
    </lineage>
</organism>
<dbReference type="AlphaFoldDB" id="A0A8J6E9X0"/>
<feature type="domain" description="NXPE C-terminal" evidence="2">
    <location>
        <begin position="227"/>
        <end position="453"/>
    </location>
</feature>
<dbReference type="InterPro" id="IPR057106">
    <property type="entry name" value="NXPE4_C"/>
</dbReference>
<evidence type="ECO:0000256" key="1">
    <source>
        <dbReference type="ARBA" id="ARBA00005431"/>
    </source>
</evidence>
<reference evidence="3" key="1">
    <citation type="thesis" date="2020" institute="ProQuest LLC" country="789 East Eisenhower Parkway, Ann Arbor, MI, USA">
        <title>Comparative Genomics and Chromosome Evolution.</title>
        <authorList>
            <person name="Mudd A.B."/>
        </authorList>
    </citation>
    <scope>NUCLEOTIDE SEQUENCE</scope>
    <source>
        <strain evidence="3">HN-11 Male</strain>
        <tissue evidence="3">Kidney and liver</tissue>
    </source>
</reference>
<dbReference type="Pfam" id="PF24536">
    <property type="entry name" value="NXPE4_C"/>
    <property type="match status" value="1"/>
</dbReference>
<comment type="caution">
    <text evidence="3">The sequence shown here is derived from an EMBL/GenBank/DDBJ whole genome shotgun (WGS) entry which is preliminary data.</text>
</comment>
<sequence>KVSLVNPKETYCIGEDFVVRVDMFDYLGNRKTYGGDFIRPRIFSEDLGASVSGTVKDFNNGSYHIHFPLYWIGKVKVHILLFHPSEGIAALWRARHSSLGVIGFEGKYEKFGKEAASKCGFELEKEEGTEICEYKDLLYEEAYYCYQVPNFTCESLKAMRGYEIPLSYLTRDERQMFQRPNVAVEIPPTFDSIKVTRCESKTETIKPKCNTGMGSPFPSGYYYNKIWNPIYCNMTEYTTGDDYIKCLQGKRLFLIGDSTLRQFIMYFSEIIKITNYFRHHGRGWSEWHKALEAINLEKDMYVSYKRHGFPLEHPSFYYFKEDMYTSRQIDQQAGGKDTIFMITMGQHFRHFPIKVFIKRAFNIRRAVERLFIRSPDTKVIIKSENTREIYSPVEMQGDFHGYTQYLVLREVFQGINVGFIDAWDMTVASFNVAVHPQGYIFQSILSMAFSFACT</sequence>
<dbReference type="InterPro" id="IPR014756">
    <property type="entry name" value="Ig_E-set"/>
</dbReference>
<dbReference type="EMBL" id="WNTK01002783">
    <property type="protein sequence ID" value="KAG9465702.1"/>
    <property type="molecule type" value="Genomic_DNA"/>
</dbReference>
<feature type="non-terminal residue" evidence="3">
    <location>
        <position position="454"/>
    </location>
</feature>
<dbReference type="Pfam" id="PF06312">
    <property type="entry name" value="Neurexophilin"/>
    <property type="match status" value="1"/>
</dbReference>
<evidence type="ECO:0000259" key="2">
    <source>
        <dbReference type="Pfam" id="PF24536"/>
    </source>
</evidence>
<dbReference type="OrthoDB" id="2112051at2759"/>
<keyword evidence="4" id="KW-1185">Reference proteome</keyword>
<dbReference type="InterPro" id="IPR026845">
    <property type="entry name" value="NXPH/NXPE"/>
</dbReference>
<name>A0A8J6E9X0_ELECQ</name>
<dbReference type="PANTHER" id="PTHR16165:SF29">
    <property type="entry name" value="NXPE FAMILY MEMBER 2"/>
    <property type="match status" value="1"/>
</dbReference>
<evidence type="ECO:0000313" key="3">
    <source>
        <dbReference type="EMBL" id="KAG9465702.1"/>
    </source>
</evidence>
<dbReference type="SUPFAM" id="SSF81296">
    <property type="entry name" value="E set domains"/>
    <property type="match status" value="1"/>
</dbReference>
<evidence type="ECO:0000313" key="4">
    <source>
        <dbReference type="Proteomes" id="UP000770717"/>
    </source>
</evidence>